<sequence>KQEFNKRKQATELVQQLQKDYDSLLSKYALAELTIDQMRLGAKINVYADSPTPNQI</sequence>
<organism evidence="2 3">
    <name type="scientific">Lottia gigantea</name>
    <name type="common">Giant owl limpet</name>
    <dbReference type="NCBI Taxonomy" id="225164"/>
    <lineage>
        <taxon>Eukaryota</taxon>
        <taxon>Metazoa</taxon>
        <taxon>Spiralia</taxon>
        <taxon>Lophotrochozoa</taxon>
        <taxon>Mollusca</taxon>
        <taxon>Gastropoda</taxon>
        <taxon>Patellogastropoda</taxon>
        <taxon>Lottioidea</taxon>
        <taxon>Lottiidae</taxon>
        <taxon>Lottia</taxon>
    </lineage>
</organism>
<dbReference type="EMBL" id="KB200406">
    <property type="protein sequence ID" value="ESP01702.1"/>
    <property type="molecule type" value="Genomic_DNA"/>
</dbReference>
<gene>
    <name evidence="2" type="ORF">LOTGIDRAFT_70232</name>
</gene>
<evidence type="ECO:0000313" key="2">
    <source>
        <dbReference type="EMBL" id="ESP01702.1"/>
    </source>
</evidence>
<dbReference type="PANTHER" id="PTHR21510">
    <property type="entry name" value="AKNA DOMAIN-CONTAINING PROTEIN"/>
    <property type="match status" value="1"/>
</dbReference>
<name>V4B6J3_LOTGI</name>
<dbReference type="OrthoDB" id="10035553at2759"/>
<keyword evidence="3" id="KW-1185">Reference proteome</keyword>
<dbReference type="Proteomes" id="UP000030746">
    <property type="component" value="Unassembled WGS sequence"/>
</dbReference>
<dbReference type="AlphaFoldDB" id="V4B6J3"/>
<dbReference type="KEGG" id="lgi:LOTGIDRAFT_70232"/>
<feature type="non-terminal residue" evidence="2">
    <location>
        <position position="1"/>
    </location>
</feature>
<feature type="coiled-coil region" evidence="1">
    <location>
        <begin position="7"/>
        <end position="34"/>
    </location>
</feature>
<reference evidence="2 3" key="1">
    <citation type="journal article" date="2013" name="Nature">
        <title>Insights into bilaterian evolution from three spiralian genomes.</title>
        <authorList>
            <person name="Simakov O."/>
            <person name="Marletaz F."/>
            <person name="Cho S.J."/>
            <person name="Edsinger-Gonzales E."/>
            <person name="Havlak P."/>
            <person name="Hellsten U."/>
            <person name="Kuo D.H."/>
            <person name="Larsson T."/>
            <person name="Lv J."/>
            <person name="Arendt D."/>
            <person name="Savage R."/>
            <person name="Osoegawa K."/>
            <person name="de Jong P."/>
            <person name="Grimwood J."/>
            <person name="Chapman J.A."/>
            <person name="Shapiro H."/>
            <person name="Aerts A."/>
            <person name="Otillar R.P."/>
            <person name="Terry A.Y."/>
            <person name="Boore J.L."/>
            <person name="Grigoriev I.V."/>
            <person name="Lindberg D.R."/>
            <person name="Seaver E.C."/>
            <person name="Weisblat D.A."/>
            <person name="Putnam N.H."/>
            <person name="Rokhsar D.S."/>
        </authorList>
    </citation>
    <scope>NUCLEOTIDE SEQUENCE [LARGE SCALE GENOMIC DNA]</scope>
</reference>
<accession>V4B6J3</accession>
<evidence type="ECO:0000313" key="3">
    <source>
        <dbReference type="Proteomes" id="UP000030746"/>
    </source>
</evidence>
<dbReference type="PANTHER" id="PTHR21510:SF13">
    <property type="entry name" value="AKNA DOMAIN-CONTAINING PROTEIN"/>
    <property type="match status" value="1"/>
</dbReference>
<proteinExistence type="predicted"/>
<feature type="non-terminal residue" evidence="2">
    <location>
        <position position="56"/>
    </location>
</feature>
<evidence type="ECO:0000256" key="1">
    <source>
        <dbReference type="SAM" id="Coils"/>
    </source>
</evidence>
<keyword evidence="1" id="KW-0175">Coiled coil</keyword>
<dbReference type="RefSeq" id="XP_009047592.1">
    <property type="nucleotide sequence ID" value="XM_009049344.1"/>
</dbReference>
<dbReference type="GeneID" id="20251962"/>
<dbReference type="InterPro" id="IPR052655">
    <property type="entry name" value="AKNA_Centrosome-Trans_reg"/>
</dbReference>
<protein>
    <submittedName>
        <fullName evidence="2">Uncharacterized protein</fullName>
    </submittedName>
</protein>
<dbReference type="CTD" id="20251962"/>
<dbReference type="HOGENOM" id="CLU_3020300_0_0_1"/>